<reference evidence="2" key="1">
    <citation type="submission" date="2016-10" db="EMBL/GenBank/DDBJ databases">
        <authorList>
            <person name="Varghese N."/>
            <person name="Submissions S."/>
        </authorList>
    </citation>
    <scope>NUCLEOTIDE SEQUENCE [LARGE SCALE GENOMIC DNA]</scope>
    <source>
        <strain evidence="2">DSM 45460</strain>
    </source>
</reference>
<proteinExistence type="predicted"/>
<dbReference type="RefSeq" id="WP_092628102.1">
    <property type="nucleotide sequence ID" value="NZ_FNFM01000006.1"/>
</dbReference>
<evidence type="ECO:0000313" key="1">
    <source>
        <dbReference type="EMBL" id="SDK29242.1"/>
    </source>
</evidence>
<organism evidence="1 2">
    <name type="scientific">Actinopolyspora mzabensis</name>
    <dbReference type="NCBI Taxonomy" id="995066"/>
    <lineage>
        <taxon>Bacteria</taxon>
        <taxon>Bacillati</taxon>
        <taxon>Actinomycetota</taxon>
        <taxon>Actinomycetes</taxon>
        <taxon>Actinopolysporales</taxon>
        <taxon>Actinopolysporaceae</taxon>
        <taxon>Actinopolyspora</taxon>
    </lineage>
</organism>
<dbReference type="EMBL" id="FNFM01000006">
    <property type="protein sequence ID" value="SDK29242.1"/>
    <property type="molecule type" value="Genomic_DNA"/>
</dbReference>
<gene>
    <name evidence="1" type="ORF">SAMN04487820_106175</name>
</gene>
<name>A0A1G9APJ0_ACTMZ</name>
<dbReference type="OrthoDB" id="5177429at2"/>
<dbReference type="AlphaFoldDB" id="A0A1G9APJ0"/>
<dbReference type="Pfam" id="PF09438">
    <property type="entry name" value="DUF2017"/>
    <property type="match status" value="1"/>
</dbReference>
<protein>
    <submittedName>
        <fullName evidence="1">Uncharacterized protein</fullName>
    </submittedName>
</protein>
<keyword evidence="2" id="KW-1185">Reference proteome</keyword>
<dbReference type="Proteomes" id="UP000199213">
    <property type="component" value="Unassembled WGS sequence"/>
</dbReference>
<accession>A0A1G9APJ0</accession>
<sequence>MAVKCSIVDNTLVAEFDSTMFKWLRASLPRYRELVQGRLDEYREYDWLCERLSLPLPVTPLDSTMLRALRDSWCDPVDDDALRGWLEADLINRLREDADVVLRTLPARGEKLVLHNAEQVEAWFWVLVNMRIAYGVEHGVLGPGCAPIDEHFDKTADWSDPLTPARFAVWWMQNVADVLRKVSGQPLPEYSYY</sequence>
<evidence type="ECO:0000313" key="2">
    <source>
        <dbReference type="Proteomes" id="UP000199213"/>
    </source>
</evidence>
<dbReference type="InterPro" id="IPR018561">
    <property type="entry name" value="AosR"/>
</dbReference>